<dbReference type="InterPro" id="IPR026791">
    <property type="entry name" value="DOCK"/>
</dbReference>
<sequence length="3638" mass="409754">MYLSNYVFRLLLDFLRLWPMSTGPAQYNWDQFVFSLKASDTEYFNALKGATDFSIQRSPQVPFTRWRVAPHVLSNFRALRESAPAGKTSVQSCGARGSDDGCLEPESNRSGSARYGQDSISTHRTTSSSPISSIRLQLDAPFLKAVEYPHATLDILRFFLTHPYTICAEMDPIFQTSSSLGILENASKLLRNAPVLLDRCTAGSVSQRNKHHSCSGNVHTVPPLNLLLEKLFTEPKLLLELMNLGKITSSDFLFEKISIPPFIKPPVLRMSLSIENLVVGMVNKEVLEPFYGSVALYYRTTTDNGQYGLYRVSESQYVDMNCLSTLRSFTCDKTSSDSMPLYGRLMTILDTIERSKVVEFAIPISSNIFFNRIFLVVFLEKTIGVSSDESHAFYSKIKELEDLALADEKIRSEVDRYSLYLQRLADGVACHDVRVISGILNNKFSQTRHDSGTNEAIVGSLSQTLGSYTQDTQPSRSVPQGTAKKRNEPKKSRFDTLFFKYPGIDYTHSISTIDESKVPTSIFAAYGKYGEQILAECSKYLPKVTAAIKQTGGLRETFAVSISPIFPLSAFSVQDTSTVKRITMDQVTSTLPDSNFYDICPSASNPDSQPHALAHNVSVIGVPRTVMRSEDSAPTATTTQTTSSHGKLSLNSHDAKVSIQQLENFLLLAKIIYSRTSNIKRRDGMERRIKLQELLVADDVSNFDNDSFICLQECGVDPERRALVNRMYEHFNEQRSSGTYSADSFKKDSRFSGVPNEKGLSFVHPMRPVPHKLNAFVRFPKNISQTEPLSSVLLNLYNDRMSRKRALNYIQLYINTSINTFGIYDSNLGVFRAIKDAPSYRTLQPDHLPDFTHKMELVIWSYSLHLLEKGDHNDLLLLLKYGYLTADMLNHLLLFALMNAQGLSSQRIYLALRDAETTLEHKKTFSSLHSHYFFDRIRGNRLHPSHVYIKQLDCFFRREIGTPAAPFKNRIYLYPQSFIVTSPSTRCNAFFLKIEMRSDDRLDDKDIMWTIYPRLHGSMTSDDIAKGRIAFRSSYLTSAVINSRTARLHDEIKFELPLYITPKTHFLFTLYGVPGVSAKEKGHTEKYDLSTIVGVDDTVFMPQEKTATKFMNIAKLTSLYASSGGCNTTSTNEQASSRYGTLDKMASGSSVLSHHADTLELEMRDSIDPSNIQHIVEARTQLVLLGYAYLPLVKGVDELGIPVLQNTLGVDILSPPIMTNSEFTESYDKSISIQFQTQISAGYMSSQTNKERSLQGASDVSSKQTKQIGYLFCTLRYESCLYTHFHFLNAIYYAYTCAKNIVLHSCINLDKTVKVLRGFCEKINLYAINFRMSKDSSLGNPTSSLISDETREQIGAGTQQATSANTNFALTQAQIQAQILAAKRKSVPFSGESVLLEQYGPTYNIAVAMASLLMHQELFEHVVSRDLIFNCLEHILAPFTSISNESMALTNNLYQHCINEEIAAAFQSQKTFGKCNSWFMMLRNFSYTPFLGAMLTPLFGSMSATQYLVDSEFHALSDIYLALGGIGNHISFHYQKNSSAMLPPGPFKQDSIILTNLALYVMIAHYTCSIVTFQELQNYVSYLHNSIIKYATQKSSLLDRLFTIIPHNLLFIARSFMLVLARYKHLYNADMSCFLFDDTVINAFEVSNNLETAHSSSTDISHGSVERAEFEADLIAFINSIGHLINAILYNVVDSCHSPASHNKSFAIVTSVAKLFIVLIITSPKKTKLFSLIESLIDKNDTFKGSLWFSRWMVFFDFLHQLMKECTLLYSYSFTDIHAKKSPIFSTDMYCTPGSALNPALPIFSLVPQECIIPHLYLKAFCLMSSYNSGVSPSAQDRTAFRSICISIFLSLWDIFLRDMSRKTPSFLYTSSIPLLLLIVNNYDKFFSSVNQQTGDDRNIRQVEGNVHATSSDPAKESNATEDTVVTASLSTPRTTVKQSDAEDFSTPKTACSSPHSGAQTQDADLSLELLVTEVFLFLITFLQRLTNYYPVFLRSLTAEQTQSMLRIYSHIPFLFDEETLRKRVIVLTSSSYRVQSIRYLSSLLPTDSESSDNIFLPQSDSTAVAPFLFISSLYNESSNQQIRIHSQKLSTLFSSSQSNSPVSDDLLLFSEMAADMFMGKVLKCNDDSRLSNNTTLNPILSFQHTSSYDPYSKLEKTTTVSGFNSSQLFHTATLRHNVPLGAPSGSYTGPNVPYIPRKIPREQRDSTVSKSGQRVTKRPISKHTMRQGFKVSSQTSQATLAASDDTDEASLYRALEDSVDIQESQHTWHKLTHSIVGSVDDPTVDEDTTGDGKEMLHGSFARSQEKSASVHRLTGIFTFTDSAIKQTTITERRSPALLPPRNYLSYRMRPLNMEELSACLMGQIKANKLSAFDSLNMIAEHQVGPSPEENISTPRGHLRPADPLYLELIKDSDSSCNAAVLLLSIFIYETALHQLLSYTQHLIADLHEARASEDELNDGDLKQKSYYDLCDVCAELIHTLAHFLAKDQAFAIYNEIVLNTLINYLPSIASILFIALENKTSNFDRGISMVIKALLDKIDLERVSLYSLAATIIAILLKIEFDHHANTFILFSMINYSLVTMDLTAKKKKRIIAFFDYVRVGVNELCSNSEAWIGKGSVDDGSGLYEMAPISGKVSFVCKHFYSTVCLFYDRLLIVIESEYMIKERSKIQSMGTTITDLDLYAELKLSQADCYVGQVDLRLFSLQSLFNFLRENNRHVEAGMVSILISGLISEYLIVRSVFDDKLVDYPTLPHVYSLSRIVIPELRKIIPDITVQNDLDVWFTYIAKAQHLMGRGDSMYSSLEGGQFLKLLTVLQNAATEFQTARFYTYSKHIYRLLMILTELYSNLMTAQERLPDYFDPSSMVQCYSDALLAEKKSHEDVYKLHENVHYYWVSITTENSGEESALEYIYCCPHSETIRDFTERLKKFYDPPDLRKANDKPRINVQKVDRYRIDQSAALLTEKEQRIKQRILAQLLSYDVSTDERDGHLEDSSSFLAESYSNPHLMAVHTEPNLHVVGDVLSRPCADHAPTHRATNEKGSYTTDYYSNIIYNYYPFALASEDSFTDAGSSNTLQSYTSRQIFQRRIQQQDPGDPSVKLAGCLNVYYYTAHPFPYTNSRQRVIYVYEEYSNPIQEAIRIIEKAIYDTENLPEELNKVFQNLTGIVTPSVNSGTMDIVRMFLKKRNEYIDDQESAIQVVDFDDLVSSTTMTVTERQLDNNCDAPAVMEPEDRTVENQTMNTDAAAENLEDQSVRGLESSAEADDSLQIFPQKIMSFDEQDGERTSSPTAGIIMDQSAQKIHPKQLVETHAADDVSSPIYSDTGTSPTRTAPSTSLGESLVEKRKSGGDNELNSDDVGSREPLVPNERLATIKASLRLNLPYHQSLAIAPFNTPADSSPEMSNPEELEEPESGAINASSNYFAMCPKLLKIFLSDLVYPKLVLKADLSIKNYRNLHRYNDGRAIRALHQGSYLACDSTHHGSSQESKHKSRHIDRVYAQQLDADVYAASPYGTCRKSGYHGRFNIAGFAPNSDNIQASNELLSPHIVEKINILRNELPMYCKAPNSMTHTEVELCRERLGNLIVKLMNLQAGKIVLANQLMGKHRDYEGLYLLARETLLKTLDELEEYVEFDKEKVKRIMS</sequence>
<reference evidence="5 6" key="1">
    <citation type="journal article" date="2015" name="Mol. Biochem. Parasitol.">
        <title>Identification of polymorphic genes for use in assemblage B genotyping assays through comparative genomics of multiple assemblage B Giardia duodenalis isolates.</title>
        <authorList>
            <person name="Wielinga C."/>
            <person name="Thompson R.C."/>
            <person name="Monis P."/>
            <person name="Ryan U."/>
        </authorList>
    </citation>
    <scope>NUCLEOTIDE SEQUENCE [LARGE SCALE GENOMIC DNA]</scope>
    <source>
        <strain evidence="5 6">BAH15c1</strain>
    </source>
</reference>
<dbReference type="InterPro" id="IPR027007">
    <property type="entry name" value="C2_DOCK-type_domain"/>
</dbReference>
<evidence type="ECO:0000259" key="4">
    <source>
        <dbReference type="PROSITE" id="PS51650"/>
    </source>
</evidence>
<feature type="domain" description="C2 DOCK-type" evidence="4">
    <location>
        <begin position="968"/>
        <end position="1261"/>
    </location>
</feature>
<feature type="region of interest" description="Disordered" evidence="2">
    <location>
        <begin position="2203"/>
        <end position="2247"/>
    </location>
</feature>
<feature type="chain" id="PRO_5007800120" evidence="3">
    <location>
        <begin position="26"/>
        <end position="3638"/>
    </location>
</feature>
<feature type="compositionally biased region" description="Polar residues" evidence="2">
    <location>
        <begin position="466"/>
        <end position="480"/>
    </location>
</feature>
<feature type="compositionally biased region" description="Polar residues" evidence="2">
    <location>
        <begin position="1921"/>
        <end position="1939"/>
    </location>
</feature>
<dbReference type="PROSITE" id="PS51650">
    <property type="entry name" value="C2_DOCK"/>
    <property type="match status" value="1"/>
</dbReference>
<evidence type="ECO:0000313" key="5">
    <source>
        <dbReference type="EMBL" id="KWX15216.1"/>
    </source>
</evidence>
<dbReference type="Gene3D" id="1.25.40.410">
    <property type="match status" value="1"/>
</dbReference>
<feature type="signal peptide" evidence="3">
    <location>
        <begin position="1"/>
        <end position="25"/>
    </location>
</feature>
<dbReference type="InterPro" id="IPR046769">
    <property type="entry name" value="DOCKER_Lobe_A"/>
</dbReference>
<dbReference type="GO" id="GO:0005085">
    <property type="term" value="F:guanyl-nucleotide exchange factor activity"/>
    <property type="evidence" value="ECO:0007669"/>
    <property type="project" value="InterPro"/>
</dbReference>
<accession>A0A132NYR1</accession>
<feature type="compositionally biased region" description="Polar residues" evidence="2">
    <location>
        <begin position="3315"/>
        <end position="3334"/>
    </location>
</feature>
<evidence type="ECO:0000256" key="3">
    <source>
        <dbReference type="SAM" id="SignalP"/>
    </source>
</evidence>
<dbReference type="GO" id="GO:0007264">
    <property type="term" value="P:small GTPase-mediated signal transduction"/>
    <property type="evidence" value="ECO:0007669"/>
    <property type="project" value="InterPro"/>
</dbReference>
<dbReference type="InterPro" id="IPR043161">
    <property type="entry name" value="DOCK_C_lobe_A"/>
</dbReference>
<feature type="compositionally biased region" description="Basic residues" evidence="2">
    <location>
        <begin position="2216"/>
        <end position="2226"/>
    </location>
</feature>
<dbReference type="Pfam" id="PF14429">
    <property type="entry name" value="DOCK-C2"/>
    <property type="match status" value="1"/>
</dbReference>
<dbReference type="Pfam" id="PF06920">
    <property type="entry name" value="DHR-2_Lobe_A"/>
    <property type="match status" value="1"/>
</dbReference>
<feature type="region of interest" description="Disordered" evidence="2">
    <location>
        <begin position="3388"/>
        <end position="3408"/>
    </location>
</feature>
<evidence type="ECO:0000313" key="6">
    <source>
        <dbReference type="Proteomes" id="UP000070089"/>
    </source>
</evidence>
<comment type="similarity">
    <text evidence="1">Belongs to the DOCK family.</text>
</comment>
<keyword evidence="3" id="KW-0732">Signal</keyword>
<gene>
    <name evidence="5" type="ORF">QR46_0755</name>
</gene>
<dbReference type="Proteomes" id="UP000070089">
    <property type="component" value="Unassembled WGS sequence"/>
</dbReference>
<feature type="region of interest" description="Disordered" evidence="2">
    <location>
        <begin position="3307"/>
        <end position="3359"/>
    </location>
</feature>
<feature type="compositionally biased region" description="Low complexity" evidence="2">
    <location>
        <begin position="2233"/>
        <end position="2244"/>
    </location>
</feature>
<feature type="region of interest" description="Disordered" evidence="2">
    <location>
        <begin position="88"/>
        <end position="127"/>
    </location>
</feature>
<feature type="compositionally biased region" description="Polar residues" evidence="2">
    <location>
        <begin position="1947"/>
        <end position="1958"/>
    </location>
</feature>
<dbReference type="PANTHER" id="PTHR23317:SF76">
    <property type="entry name" value="LD20667P"/>
    <property type="match status" value="1"/>
</dbReference>
<dbReference type="OrthoDB" id="10253297at2759"/>
<evidence type="ECO:0000256" key="2">
    <source>
        <dbReference type="SAM" id="MobiDB-lite"/>
    </source>
</evidence>
<dbReference type="EMBL" id="JXTI01000012">
    <property type="protein sequence ID" value="KWX15216.1"/>
    <property type="molecule type" value="Genomic_DNA"/>
</dbReference>
<proteinExistence type="inferred from homology"/>
<feature type="region of interest" description="Disordered" evidence="2">
    <location>
        <begin position="466"/>
        <end position="489"/>
    </location>
</feature>
<organism evidence="5 6">
    <name type="scientific">Giardia duodenalis assemblage B</name>
    <dbReference type="NCBI Taxonomy" id="1394984"/>
    <lineage>
        <taxon>Eukaryota</taxon>
        <taxon>Metamonada</taxon>
        <taxon>Diplomonadida</taxon>
        <taxon>Hexamitidae</taxon>
        <taxon>Giardiinae</taxon>
        <taxon>Giardia</taxon>
    </lineage>
</organism>
<feature type="region of interest" description="Disordered" evidence="2">
    <location>
        <begin position="1907"/>
        <end position="1958"/>
    </location>
</feature>
<protein>
    <submittedName>
        <fullName evidence="5">Putative GTP-binding protein</fullName>
    </submittedName>
</protein>
<name>A0A132NYR1_GIAIN</name>
<dbReference type="VEuPathDB" id="GiardiaDB:QR46_0755"/>
<dbReference type="PANTHER" id="PTHR23317">
    <property type="entry name" value="DEDICATOR OF CYTOKINESIS DOCK"/>
    <property type="match status" value="1"/>
</dbReference>
<feature type="region of interest" description="Disordered" evidence="2">
    <location>
        <begin position="629"/>
        <end position="649"/>
    </location>
</feature>
<comment type="caution">
    <text evidence="5">The sequence shown here is derived from an EMBL/GenBank/DDBJ whole genome shotgun (WGS) entry which is preliminary data.</text>
</comment>
<evidence type="ECO:0000256" key="1">
    <source>
        <dbReference type="PROSITE-ProRule" id="PRU00983"/>
    </source>
</evidence>